<dbReference type="RefSeq" id="WP_206708019.1">
    <property type="nucleotide sequence ID" value="NZ_CP059066.1"/>
</dbReference>
<organism evidence="7 8">
    <name type="scientific">Koleobacter methoxysyntrophicus</name>
    <dbReference type="NCBI Taxonomy" id="2751313"/>
    <lineage>
        <taxon>Bacteria</taxon>
        <taxon>Bacillati</taxon>
        <taxon>Bacillota</taxon>
        <taxon>Clostridia</taxon>
        <taxon>Koleobacterales</taxon>
        <taxon>Koleobacteraceae</taxon>
        <taxon>Koleobacter</taxon>
    </lineage>
</organism>
<proteinExistence type="inferred from homology"/>
<keyword evidence="1 5" id="KW-0436">Ligase</keyword>
<evidence type="ECO:0000313" key="8">
    <source>
        <dbReference type="Proteomes" id="UP000662904"/>
    </source>
</evidence>
<dbReference type="InterPro" id="IPR045864">
    <property type="entry name" value="aa-tRNA-synth_II/BPL/LPL"/>
</dbReference>
<keyword evidence="5" id="KW-0805">Transcription regulation</keyword>
<feature type="DNA-binding region" description="H-T-H motif" evidence="5">
    <location>
        <begin position="19"/>
        <end position="38"/>
    </location>
</feature>
<dbReference type="GO" id="GO:0005737">
    <property type="term" value="C:cytoplasm"/>
    <property type="evidence" value="ECO:0007669"/>
    <property type="project" value="TreeGrafter"/>
</dbReference>
<dbReference type="GO" id="GO:0003677">
    <property type="term" value="F:DNA binding"/>
    <property type="evidence" value="ECO:0007669"/>
    <property type="project" value="UniProtKB-UniRule"/>
</dbReference>
<dbReference type="AlphaFoldDB" id="A0A8A0RJA9"/>
<dbReference type="Gene3D" id="3.30.930.10">
    <property type="entry name" value="Bira Bifunctional Protein, Domain 2"/>
    <property type="match status" value="1"/>
</dbReference>
<dbReference type="InterPro" id="IPR030855">
    <property type="entry name" value="Bifunct_BirA"/>
</dbReference>
<dbReference type="InterPro" id="IPR004143">
    <property type="entry name" value="BPL_LPL_catalytic"/>
</dbReference>
<dbReference type="InterPro" id="IPR008988">
    <property type="entry name" value="Transcriptional_repressor_C"/>
</dbReference>
<keyword evidence="8" id="KW-1185">Reference proteome</keyword>
<evidence type="ECO:0000256" key="2">
    <source>
        <dbReference type="ARBA" id="ARBA00022741"/>
    </source>
</evidence>
<feature type="binding site" evidence="5">
    <location>
        <begin position="90"/>
        <end position="92"/>
    </location>
    <ligand>
        <name>biotin</name>
        <dbReference type="ChEBI" id="CHEBI:57586"/>
    </ligand>
</feature>
<dbReference type="Pfam" id="PF08279">
    <property type="entry name" value="HTH_11"/>
    <property type="match status" value="1"/>
</dbReference>
<keyword evidence="5" id="KW-0238">DNA-binding</keyword>
<dbReference type="PANTHER" id="PTHR12835:SF5">
    <property type="entry name" value="BIOTIN--PROTEIN LIGASE"/>
    <property type="match status" value="1"/>
</dbReference>
<feature type="binding site" evidence="5">
    <location>
        <begin position="118"/>
        <end position="120"/>
    </location>
    <ligand>
        <name>biotin</name>
        <dbReference type="ChEBI" id="CHEBI:57586"/>
    </ligand>
</feature>
<dbReference type="InterPro" id="IPR036390">
    <property type="entry name" value="WH_DNA-bd_sf"/>
</dbReference>
<keyword evidence="4 5" id="KW-0092">Biotin</keyword>
<dbReference type="InterPro" id="IPR003142">
    <property type="entry name" value="BPL_C"/>
</dbReference>
<dbReference type="CDD" id="cd16442">
    <property type="entry name" value="BPL"/>
    <property type="match status" value="1"/>
</dbReference>
<dbReference type="InterPro" id="IPR013196">
    <property type="entry name" value="HTH_11"/>
</dbReference>
<keyword evidence="3 5" id="KW-0067">ATP-binding</keyword>
<protein>
    <recommendedName>
        <fullName evidence="5">Bifunctional ligase/repressor BirA</fullName>
    </recommendedName>
    <alternativeName>
        <fullName evidence="5">Biotin--[acetyl-CoA-carboxylase] ligase</fullName>
        <ecNumber evidence="5">6.3.4.15</ecNumber>
    </alternativeName>
    <alternativeName>
        <fullName evidence="5">Biotin--protein ligase</fullName>
    </alternativeName>
    <alternativeName>
        <fullName evidence="5">Biotin-[acetyl-CoA carboxylase] synthetase</fullName>
    </alternativeName>
</protein>
<dbReference type="InterPro" id="IPR036388">
    <property type="entry name" value="WH-like_DNA-bd_sf"/>
</dbReference>
<dbReference type="NCBIfam" id="TIGR00121">
    <property type="entry name" value="birA_ligase"/>
    <property type="match status" value="1"/>
</dbReference>
<dbReference type="Pfam" id="PF03099">
    <property type="entry name" value="BPL_LplA_LipB"/>
    <property type="match status" value="1"/>
</dbReference>
<sequence>MKQEILRILSFNKGNFVSGEEISEKLKVSRTAIWKHINALREDGYIIESQTRLGYRLVKKPDLLLPEEVRLNLNSRIIGSEVKYYSKIDSTNTEAKKLAQMGEKEGTVVIAEEQTGGRGRKGRAWNSPFGMGIWVSVILRPQISPVEAPGLTLVAAVAAAKAVRNVTGLPVKIKWPNDLMLNSKKVGGILTELSAEIEVVNFIVVGIGINVNNESFPEELREIATSLKIEQAGKEKLDRVQLLCELLHRFEEEYFAFITGRQKEILKQWKGLSDTLSSIVRVIGPSSIIEGRAVDLDETGALLVEKEDGSVERIISGDVSLRSIPSKDV</sequence>
<keyword evidence="5" id="KW-0678">Repressor</keyword>
<evidence type="ECO:0000256" key="4">
    <source>
        <dbReference type="ARBA" id="ARBA00023267"/>
    </source>
</evidence>
<dbReference type="GO" id="GO:0016740">
    <property type="term" value="F:transferase activity"/>
    <property type="evidence" value="ECO:0007669"/>
    <property type="project" value="UniProtKB-ARBA"/>
</dbReference>
<dbReference type="Proteomes" id="UP000662904">
    <property type="component" value="Chromosome"/>
</dbReference>
<evidence type="ECO:0000256" key="5">
    <source>
        <dbReference type="HAMAP-Rule" id="MF_00978"/>
    </source>
</evidence>
<dbReference type="Gene3D" id="1.10.10.10">
    <property type="entry name" value="Winged helix-like DNA-binding domain superfamily/Winged helix DNA-binding domain"/>
    <property type="match status" value="1"/>
</dbReference>
<dbReference type="GO" id="GO:0004077">
    <property type="term" value="F:biotin--[biotin carboxyl-carrier protein] ligase activity"/>
    <property type="evidence" value="ECO:0007669"/>
    <property type="project" value="UniProtKB-UniRule"/>
</dbReference>
<dbReference type="Pfam" id="PF02237">
    <property type="entry name" value="BPL_C"/>
    <property type="match status" value="1"/>
</dbReference>
<reference evidence="7" key="1">
    <citation type="submission" date="2020-07" db="EMBL/GenBank/DDBJ databases">
        <title>Koleobacter methoxysyntrophicus gen. nov., sp. nov., a novel anaerobic bacterium isolated from deep subsurface oil field and proposal of Koleobacterales ord. nov. in the phylum Firmicutes.</title>
        <authorList>
            <person name="Sakamoto S."/>
            <person name="Tamaki H."/>
        </authorList>
    </citation>
    <scope>NUCLEOTIDE SEQUENCE</scope>
    <source>
        <strain evidence="7">NRmbB1</strain>
    </source>
</reference>
<dbReference type="SUPFAM" id="SSF50037">
    <property type="entry name" value="C-terminal domain of transcriptional repressors"/>
    <property type="match status" value="1"/>
</dbReference>
<accession>A0A8A0RJA9</accession>
<name>A0A8A0RJA9_9FIRM</name>
<dbReference type="KEGG" id="kme:H0A61_00080"/>
<dbReference type="PROSITE" id="PS51733">
    <property type="entry name" value="BPL_LPL_CATALYTIC"/>
    <property type="match status" value="1"/>
</dbReference>
<dbReference type="SUPFAM" id="SSF55681">
    <property type="entry name" value="Class II aaRS and biotin synthetases"/>
    <property type="match status" value="1"/>
</dbReference>
<feature type="domain" description="BPL/LPL catalytic" evidence="6">
    <location>
        <begin position="63"/>
        <end position="258"/>
    </location>
</feature>
<dbReference type="HAMAP" id="MF_00978">
    <property type="entry name" value="Bifunct_BirA"/>
    <property type="match status" value="1"/>
</dbReference>
<dbReference type="GO" id="GO:0006355">
    <property type="term" value="P:regulation of DNA-templated transcription"/>
    <property type="evidence" value="ECO:0007669"/>
    <property type="project" value="UniProtKB-UniRule"/>
</dbReference>
<dbReference type="GO" id="GO:0009249">
    <property type="term" value="P:protein lipoylation"/>
    <property type="evidence" value="ECO:0007669"/>
    <property type="project" value="UniProtKB-ARBA"/>
</dbReference>
<dbReference type="InterPro" id="IPR011991">
    <property type="entry name" value="ArsR-like_HTH"/>
</dbReference>
<dbReference type="GO" id="GO:0005524">
    <property type="term" value="F:ATP binding"/>
    <property type="evidence" value="ECO:0007669"/>
    <property type="project" value="UniProtKB-UniRule"/>
</dbReference>
<feature type="binding site" evidence="5">
    <location>
        <position position="185"/>
    </location>
    <ligand>
        <name>biotin</name>
        <dbReference type="ChEBI" id="CHEBI:57586"/>
    </ligand>
</feature>
<dbReference type="Gene3D" id="2.30.30.100">
    <property type="match status" value="1"/>
</dbReference>
<dbReference type="EC" id="6.3.4.15" evidence="5"/>
<dbReference type="EMBL" id="CP059066">
    <property type="protein sequence ID" value="QSQ07764.1"/>
    <property type="molecule type" value="Genomic_DNA"/>
</dbReference>
<keyword evidence="5" id="KW-0804">Transcription</keyword>
<evidence type="ECO:0000256" key="1">
    <source>
        <dbReference type="ARBA" id="ARBA00022598"/>
    </source>
</evidence>
<dbReference type="CDD" id="cd00090">
    <property type="entry name" value="HTH_ARSR"/>
    <property type="match status" value="1"/>
</dbReference>
<comment type="similarity">
    <text evidence="5">Belongs to the biotin--protein ligase family.</text>
</comment>
<comment type="catalytic activity">
    <reaction evidence="5">
        <text>biotin + L-lysyl-[protein] + ATP = N(6)-biotinyl-L-lysyl-[protein] + AMP + diphosphate + H(+)</text>
        <dbReference type="Rhea" id="RHEA:11756"/>
        <dbReference type="Rhea" id="RHEA-COMP:9752"/>
        <dbReference type="Rhea" id="RHEA-COMP:10505"/>
        <dbReference type="ChEBI" id="CHEBI:15378"/>
        <dbReference type="ChEBI" id="CHEBI:29969"/>
        <dbReference type="ChEBI" id="CHEBI:30616"/>
        <dbReference type="ChEBI" id="CHEBI:33019"/>
        <dbReference type="ChEBI" id="CHEBI:57586"/>
        <dbReference type="ChEBI" id="CHEBI:83144"/>
        <dbReference type="ChEBI" id="CHEBI:456215"/>
        <dbReference type="EC" id="6.3.4.15"/>
    </reaction>
</comment>
<evidence type="ECO:0000259" key="6">
    <source>
        <dbReference type="PROSITE" id="PS51733"/>
    </source>
</evidence>
<evidence type="ECO:0000313" key="7">
    <source>
        <dbReference type="EMBL" id="QSQ07764.1"/>
    </source>
</evidence>
<feature type="binding site" evidence="5">
    <location>
        <position position="114"/>
    </location>
    <ligand>
        <name>biotin</name>
        <dbReference type="ChEBI" id="CHEBI:57586"/>
    </ligand>
</feature>
<keyword evidence="2 5" id="KW-0547">Nucleotide-binding</keyword>
<dbReference type="InterPro" id="IPR004408">
    <property type="entry name" value="Biotin_CoA_COase_ligase"/>
</dbReference>
<dbReference type="SUPFAM" id="SSF46785">
    <property type="entry name" value="Winged helix' DNA-binding domain"/>
    <property type="match status" value="1"/>
</dbReference>
<gene>
    <name evidence="5 7" type="primary">birA</name>
    <name evidence="7" type="ORF">H0A61_00080</name>
</gene>
<dbReference type="PANTHER" id="PTHR12835">
    <property type="entry name" value="BIOTIN PROTEIN LIGASE"/>
    <property type="match status" value="1"/>
</dbReference>
<evidence type="ECO:0000256" key="3">
    <source>
        <dbReference type="ARBA" id="ARBA00022840"/>
    </source>
</evidence>
<comment type="function">
    <text evidence="5">Acts both as a biotin--[acetyl-CoA-carboxylase] ligase and a repressor.</text>
</comment>